<dbReference type="EMBL" id="JYFC01000003">
    <property type="protein sequence ID" value="KJC64651.1"/>
    <property type="molecule type" value="Genomic_DNA"/>
</dbReference>
<accession>A0ABR5CGB5</accession>
<dbReference type="InterPro" id="IPR003959">
    <property type="entry name" value="ATPase_AAA_core"/>
</dbReference>
<evidence type="ECO:0000259" key="1">
    <source>
        <dbReference type="Pfam" id="PF13304"/>
    </source>
</evidence>
<dbReference type="CDD" id="cd00267">
    <property type="entry name" value="ABC_ATPase"/>
    <property type="match status" value="1"/>
</dbReference>
<feature type="domain" description="ATPase AAA-type core" evidence="1">
    <location>
        <begin position="67"/>
        <end position="129"/>
    </location>
</feature>
<dbReference type="Gene3D" id="3.40.50.300">
    <property type="entry name" value="P-loop containing nucleotide triphosphate hydrolases"/>
    <property type="match status" value="1"/>
</dbReference>
<dbReference type="Proteomes" id="UP000032503">
    <property type="component" value="Unassembled WGS sequence"/>
</dbReference>
<sequence length="414" mass="45473">MQQLYANRSLEGSLSTLTMKAFGKPTTVNRYSGSMIHLHVGAPVEEEGQSPQTTSYLQQLAGLPRVDDQGDGFKAFIGMALSVLAGAYPVVLLDEPEAFLHPPQARLLGQFLSEQHASGTQVIVSTHSEDIIAGLTSTAGDGVSIVRLTREDDEAAVAQLTAEAVKDLYDDPLIRYYDMLNGLFVRGVVICEADSDCTYYRAVLEEIDQEEGIDSGLHFSHTGGKARIHVAMEAFRRTKVPVAALVDVDFLQNDVDFERILMAAGADPALFERDRRVVISAVRDRDQKKSVVAARAEIEQLLREANGNVTSALVGRVSKALTGRSGWKEFKEQGKRLLHGDALRAYGALDQGLKGFGIFLVPVGELEGFHPEYSSQNKARWLRSVLEGRAYENATAAIEFLQDVRRFTTQQQVM</sequence>
<protein>
    <recommendedName>
        <fullName evidence="5">ATPase AAA-type core domain-containing protein</fullName>
    </recommendedName>
</protein>
<evidence type="ECO:0000313" key="4">
    <source>
        <dbReference type="Proteomes" id="UP000032503"/>
    </source>
</evidence>
<dbReference type="Pfam" id="PF13304">
    <property type="entry name" value="AAA_21"/>
    <property type="match status" value="1"/>
</dbReference>
<dbReference type="Pfam" id="PF20469">
    <property type="entry name" value="OLD-like_TOPRIM"/>
    <property type="match status" value="1"/>
</dbReference>
<proteinExistence type="predicted"/>
<dbReference type="InterPro" id="IPR051396">
    <property type="entry name" value="Bact_Antivir_Def_Nuclease"/>
</dbReference>
<evidence type="ECO:0000313" key="3">
    <source>
        <dbReference type="EMBL" id="KJC64651.1"/>
    </source>
</evidence>
<evidence type="ECO:0000259" key="2">
    <source>
        <dbReference type="Pfam" id="PF20469"/>
    </source>
</evidence>
<feature type="domain" description="OLD protein-like TOPRIM" evidence="2">
    <location>
        <begin position="183"/>
        <end position="249"/>
    </location>
</feature>
<dbReference type="PANTHER" id="PTHR43581">
    <property type="entry name" value="ATP/GTP PHOSPHATASE"/>
    <property type="match status" value="1"/>
</dbReference>
<organism evidence="3 4">
    <name type="scientific">Agreia bicolorata</name>
    <dbReference type="NCBI Taxonomy" id="110935"/>
    <lineage>
        <taxon>Bacteria</taxon>
        <taxon>Bacillati</taxon>
        <taxon>Actinomycetota</taxon>
        <taxon>Actinomycetes</taxon>
        <taxon>Micrococcales</taxon>
        <taxon>Microbacteriaceae</taxon>
        <taxon>Agreia</taxon>
    </lineage>
</organism>
<evidence type="ECO:0008006" key="5">
    <source>
        <dbReference type="Google" id="ProtNLM"/>
    </source>
</evidence>
<gene>
    <name evidence="3" type="ORF">TZ00_10015</name>
</gene>
<comment type="caution">
    <text evidence="3">The sequence shown here is derived from an EMBL/GenBank/DDBJ whole genome shotgun (WGS) entry which is preliminary data.</text>
</comment>
<keyword evidence="4" id="KW-1185">Reference proteome</keyword>
<dbReference type="SUPFAM" id="SSF52540">
    <property type="entry name" value="P-loop containing nucleoside triphosphate hydrolases"/>
    <property type="match status" value="1"/>
</dbReference>
<reference evidence="3 4" key="1">
    <citation type="journal article" date="2001" name="Int. J. Syst. Evol. Microbiol.">
        <title>Agreia bicolorata gen. nov., sp. nov., to accommodate actinobacteria isolated from narrow reed grass infected by the nematode Heteroanguina graminophila.</title>
        <authorList>
            <person name="Evtushenko L.I."/>
            <person name="Dorofeeva L.V."/>
            <person name="Dobrovolskaya T.G."/>
            <person name="Streshinskaya G.M."/>
            <person name="Subbotin S.A."/>
            <person name="Tiedje J.M."/>
        </authorList>
    </citation>
    <scope>NUCLEOTIDE SEQUENCE [LARGE SCALE GENOMIC DNA]</scope>
    <source>
        <strain evidence="3 4">VKM Ac-1804</strain>
    </source>
</reference>
<dbReference type="PANTHER" id="PTHR43581:SF4">
    <property type="entry name" value="ATP_GTP PHOSPHATASE"/>
    <property type="match status" value="1"/>
</dbReference>
<dbReference type="InterPro" id="IPR034139">
    <property type="entry name" value="TOPRIM_OLD"/>
</dbReference>
<dbReference type="InterPro" id="IPR027417">
    <property type="entry name" value="P-loop_NTPase"/>
</dbReference>
<name>A0ABR5CGB5_9MICO</name>